<protein>
    <submittedName>
        <fullName evidence="2">ELLA family acetyltransferase</fullName>
    </submittedName>
</protein>
<feature type="domain" description="N-acetyltransferase" evidence="1">
    <location>
        <begin position="6"/>
        <end position="147"/>
    </location>
</feature>
<dbReference type="CDD" id="cd04301">
    <property type="entry name" value="NAT_SF"/>
    <property type="match status" value="1"/>
</dbReference>
<dbReference type="GeneID" id="80877760"/>
<evidence type="ECO:0000313" key="3">
    <source>
        <dbReference type="Proteomes" id="UP001212411"/>
    </source>
</evidence>
<organism evidence="2 3">
    <name type="scientific">Schizosaccharomyces osmophilus</name>
    <dbReference type="NCBI Taxonomy" id="2545709"/>
    <lineage>
        <taxon>Eukaryota</taxon>
        <taxon>Fungi</taxon>
        <taxon>Dikarya</taxon>
        <taxon>Ascomycota</taxon>
        <taxon>Taphrinomycotina</taxon>
        <taxon>Schizosaccharomycetes</taxon>
        <taxon>Schizosaccharomycetales</taxon>
        <taxon>Schizosaccharomycetaceae</taxon>
        <taxon>Schizosaccharomyces</taxon>
    </lineage>
</organism>
<dbReference type="Proteomes" id="UP001212411">
    <property type="component" value="Chromosome 3"/>
</dbReference>
<reference evidence="2 3" key="1">
    <citation type="journal article" date="2023" name="G3 (Bethesda)">
        <title>A high-quality reference genome for the fission yeast Schizosaccharomyces osmophilus.</title>
        <authorList>
            <person name="Jia G.S."/>
            <person name="Zhang W.C."/>
            <person name="Liang Y."/>
            <person name="Liu X.H."/>
            <person name="Rhind N."/>
            <person name="Pidoux A."/>
            <person name="Brysch-Herzberg M."/>
            <person name="Du L.L."/>
        </authorList>
    </citation>
    <scope>NUCLEOTIDE SEQUENCE [LARGE SCALE GENOMIC DNA]</scope>
    <source>
        <strain evidence="2 3">CBS 15793</strain>
    </source>
</reference>
<evidence type="ECO:0000313" key="2">
    <source>
        <dbReference type="EMBL" id="WBW75360.1"/>
    </source>
</evidence>
<dbReference type="InterPro" id="IPR016181">
    <property type="entry name" value="Acyl_CoA_acyltransferase"/>
</dbReference>
<keyword evidence="3" id="KW-1185">Reference proteome</keyword>
<dbReference type="KEGG" id="som:SOMG_04284"/>
<dbReference type="PROSITE" id="PS51186">
    <property type="entry name" value="GNAT"/>
    <property type="match status" value="1"/>
</dbReference>
<proteinExistence type="predicted"/>
<dbReference type="GO" id="GO:0016747">
    <property type="term" value="F:acyltransferase activity, transferring groups other than amino-acyl groups"/>
    <property type="evidence" value="ECO:0007669"/>
    <property type="project" value="InterPro"/>
</dbReference>
<dbReference type="SUPFAM" id="SSF55729">
    <property type="entry name" value="Acyl-CoA N-acyltransferases (Nat)"/>
    <property type="match status" value="1"/>
</dbReference>
<accession>A0AAE9WFR2</accession>
<dbReference type="EMBL" id="CP115613">
    <property type="protein sequence ID" value="WBW75360.1"/>
    <property type="molecule type" value="Genomic_DNA"/>
</dbReference>
<dbReference type="Gene3D" id="3.40.630.30">
    <property type="match status" value="1"/>
</dbReference>
<name>A0AAE9WFR2_9SCHI</name>
<sequence length="150" mass="17326">MQLILKSFDQLTTGELFSIYYIRTAVFVVEQECAYQEVDEVDLTCDHLMLKDDEDKLLAYARLIDEPNGFRIGRIVVSPAFRRHGYGRRIFQEAIIAGKMRYPGAKVVNIQAQAYLKTFYESFGFMIKSDSYLEDGIPHYDMNLMLTSAI</sequence>
<dbReference type="RefSeq" id="XP_056039603.1">
    <property type="nucleotide sequence ID" value="XM_056183071.1"/>
</dbReference>
<evidence type="ECO:0000259" key="1">
    <source>
        <dbReference type="PROSITE" id="PS51186"/>
    </source>
</evidence>
<dbReference type="InterPro" id="IPR000182">
    <property type="entry name" value="GNAT_dom"/>
</dbReference>
<dbReference type="Pfam" id="PF13673">
    <property type="entry name" value="Acetyltransf_10"/>
    <property type="match status" value="1"/>
</dbReference>
<gene>
    <name evidence="2" type="ORF">SOMG_04284</name>
</gene>
<dbReference type="AlphaFoldDB" id="A0AAE9WFR2"/>